<dbReference type="NCBIfam" id="TIGR01509">
    <property type="entry name" value="HAD-SF-IA-v3"/>
    <property type="match status" value="1"/>
</dbReference>
<dbReference type="InterPro" id="IPR006439">
    <property type="entry name" value="HAD-SF_hydro_IA"/>
</dbReference>
<dbReference type="Pfam" id="PF00702">
    <property type="entry name" value="Hydrolase"/>
    <property type="match status" value="1"/>
</dbReference>
<dbReference type="AlphaFoldDB" id="A0A5Q0BG99"/>
<dbReference type="OrthoDB" id="9782449at2"/>
<dbReference type="SFLD" id="SFLDG01135">
    <property type="entry name" value="C1.5.6:_HAD__Beta-PGM__Phospha"/>
    <property type="match status" value="1"/>
</dbReference>
<dbReference type="InterPro" id="IPR023198">
    <property type="entry name" value="PGP-like_dom2"/>
</dbReference>
<dbReference type="PRINTS" id="PR00413">
    <property type="entry name" value="HADHALOGNASE"/>
</dbReference>
<protein>
    <submittedName>
        <fullName evidence="1">HAD-IA family hydrolase</fullName>
    </submittedName>
</protein>
<dbReference type="Gene3D" id="1.10.150.240">
    <property type="entry name" value="Putative phosphatase, domain 2"/>
    <property type="match status" value="1"/>
</dbReference>
<dbReference type="SFLD" id="SFLDG01129">
    <property type="entry name" value="C1.5:_HAD__Beta-PGM__Phosphata"/>
    <property type="match status" value="1"/>
</dbReference>
<sequence length="256" mass="28013">MRLQALIFDVDGTLADTERYGHRVAFNRAFADAGLNWLWDEKLYGELLSVTGGKERMRHFIEQYHPALPDGAAGDIEGFVAGLQASKTRHFITLVRRGEIAPRPGVLRLLREAHSCGLRLAIATTSTYENVEALLLSFGTDVLGWFEVIGAGDMVPVKKPAPDIYLYVLEKLGLDAAECLAIEDSDNGFRAARRAAIPVAVTLNDYTAHQRFDGALAVVDHLGEPGLPLACLAGRLEPDCRLLDVVALKRLHATEP</sequence>
<evidence type="ECO:0000313" key="2">
    <source>
        <dbReference type="Proteomes" id="UP000325755"/>
    </source>
</evidence>
<accession>A0A5Q0BG99</accession>
<evidence type="ECO:0000313" key="1">
    <source>
        <dbReference type="EMBL" id="QFY41241.1"/>
    </source>
</evidence>
<dbReference type="SFLD" id="SFLDF00035">
    <property type="entry name" value="phosphoglycolate_phosphatase"/>
    <property type="match status" value="1"/>
</dbReference>
<dbReference type="InParanoid" id="A0A5Q0BG99"/>
<organism evidence="1 2">
    <name type="scientific">Candidatus Methylospira mobilis</name>
    <dbReference type="NCBI Taxonomy" id="1808979"/>
    <lineage>
        <taxon>Bacteria</taxon>
        <taxon>Pseudomonadati</taxon>
        <taxon>Pseudomonadota</taxon>
        <taxon>Gammaproteobacteria</taxon>
        <taxon>Methylococcales</taxon>
        <taxon>Methylococcaceae</taxon>
        <taxon>Candidatus Methylospira</taxon>
    </lineage>
</organism>
<dbReference type="KEGG" id="mmob:F6R98_00295"/>
<dbReference type="InterPro" id="IPR036412">
    <property type="entry name" value="HAD-like_sf"/>
</dbReference>
<dbReference type="PANTHER" id="PTHR42896">
    <property type="entry name" value="XYLULOSE-1,5-BISPHOSPHATE (XUBP) PHOSPHATASE"/>
    <property type="match status" value="1"/>
</dbReference>
<proteinExistence type="predicted"/>
<dbReference type="GO" id="GO:0016787">
    <property type="term" value="F:hydrolase activity"/>
    <property type="evidence" value="ECO:0007669"/>
    <property type="project" value="UniProtKB-KW"/>
</dbReference>
<dbReference type="SUPFAM" id="SSF56784">
    <property type="entry name" value="HAD-like"/>
    <property type="match status" value="1"/>
</dbReference>
<keyword evidence="1" id="KW-0378">Hydrolase</keyword>
<dbReference type="EMBL" id="CP044205">
    <property type="protein sequence ID" value="QFY41241.1"/>
    <property type="molecule type" value="Genomic_DNA"/>
</dbReference>
<dbReference type="SFLD" id="SFLDS00003">
    <property type="entry name" value="Haloacid_Dehalogenase"/>
    <property type="match status" value="1"/>
</dbReference>
<dbReference type="PANTHER" id="PTHR42896:SF2">
    <property type="entry name" value="CBBY-LIKE PROTEIN"/>
    <property type="match status" value="1"/>
</dbReference>
<dbReference type="RefSeq" id="WP_153247218.1">
    <property type="nucleotide sequence ID" value="NZ_CP044205.1"/>
</dbReference>
<gene>
    <name evidence="1" type="ORF">F6R98_00295</name>
</gene>
<name>A0A5Q0BG99_9GAMM</name>
<keyword evidence="2" id="KW-1185">Reference proteome</keyword>
<reference evidence="1 2" key="1">
    <citation type="submission" date="2019-09" db="EMBL/GenBank/DDBJ databases">
        <title>Ecophysiology of the spiral-shaped methanotroph Methylospira mobilis as revealed by the complete genome sequence.</title>
        <authorList>
            <person name="Oshkin I.Y."/>
            <person name="Dedysh S.N."/>
            <person name="Miroshnikov K."/>
            <person name="Danilova O.V."/>
            <person name="Hakobyan A."/>
            <person name="Liesack W."/>
        </authorList>
    </citation>
    <scope>NUCLEOTIDE SEQUENCE [LARGE SCALE GENOMIC DNA]</scope>
    <source>
        <strain evidence="1 2">Shm1</strain>
    </source>
</reference>
<dbReference type="InterPro" id="IPR023214">
    <property type="entry name" value="HAD_sf"/>
</dbReference>
<dbReference type="Gene3D" id="3.40.50.1000">
    <property type="entry name" value="HAD superfamily/HAD-like"/>
    <property type="match status" value="1"/>
</dbReference>
<dbReference type="InterPro" id="IPR044999">
    <property type="entry name" value="CbbY-like"/>
</dbReference>
<dbReference type="Proteomes" id="UP000325755">
    <property type="component" value="Chromosome"/>
</dbReference>